<gene>
    <name evidence="2" type="ORF">GK047_25595</name>
</gene>
<keyword evidence="1" id="KW-0472">Membrane</keyword>
<dbReference type="Pfam" id="PF14329">
    <property type="entry name" value="DUF4386"/>
    <property type="match status" value="1"/>
</dbReference>
<name>A0A6G4A4C8_9BACL</name>
<organism evidence="2">
    <name type="scientific">Paenibacillus sp. SYP-B3998</name>
    <dbReference type="NCBI Taxonomy" id="2678564"/>
    <lineage>
        <taxon>Bacteria</taxon>
        <taxon>Bacillati</taxon>
        <taxon>Bacillota</taxon>
        <taxon>Bacilli</taxon>
        <taxon>Bacillales</taxon>
        <taxon>Paenibacillaceae</taxon>
        <taxon>Paenibacillus</taxon>
    </lineage>
</organism>
<dbReference type="AlphaFoldDB" id="A0A6G4A4C8"/>
<dbReference type="InterPro" id="IPR025495">
    <property type="entry name" value="DUF4386"/>
</dbReference>
<reference evidence="2" key="1">
    <citation type="submission" date="2020-02" db="EMBL/GenBank/DDBJ databases">
        <authorList>
            <person name="Shen X.-R."/>
            <person name="Zhang Y.-X."/>
        </authorList>
    </citation>
    <scope>NUCLEOTIDE SEQUENCE</scope>
    <source>
        <strain evidence="2">SYP-B3998</strain>
    </source>
</reference>
<comment type="caution">
    <text evidence="2">The sequence shown here is derived from an EMBL/GenBank/DDBJ whole genome shotgun (WGS) entry which is preliminary data.</text>
</comment>
<feature type="transmembrane region" description="Helical" evidence="1">
    <location>
        <begin position="197"/>
        <end position="218"/>
    </location>
</feature>
<evidence type="ECO:0000256" key="1">
    <source>
        <dbReference type="SAM" id="Phobius"/>
    </source>
</evidence>
<sequence>MNTHKKTAIIVGVLFILATVSSIIGLILYDPILNDPDYLIKGSEHANKVILGAVFELILVCSAIGTSITLFPLLRKQNESLALGYVCFRFLEAVIITVGIISVLSLLTLSQEFVKAGAPNAASFQTSGTLLKAIHDWTFLLGPNFMLGVNTMLGSYLLYKSKLVPRVISGWGLTGATLILIAALLVMFGVIRQLSTWGAVLAIPVASYEMILAVWLIVKGFNLSALSSKSAKMQTTS</sequence>
<feature type="transmembrane region" description="Helical" evidence="1">
    <location>
        <begin position="86"/>
        <end position="107"/>
    </location>
</feature>
<feature type="transmembrane region" description="Helical" evidence="1">
    <location>
        <begin position="137"/>
        <end position="159"/>
    </location>
</feature>
<accession>A0A6G4A4C8</accession>
<dbReference type="RefSeq" id="WP_163953077.1">
    <property type="nucleotide sequence ID" value="NZ_JAAIKC010000016.1"/>
</dbReference>
<dbReference type="EMBL" id="JAAIKC010000016">
    <property type="protein sequence ID" value="NEW09323.1"/>
    <property type="molecule type" value="Genomic_DNA"/>
</dbReference>
<protein>
    <submittedName>
        <fullName evidence="2">DUF4386 domain-containing protein</fullName>
    </submittedName>
</protein>
<feature type="transmembrane region" description="Helical" evidence="1">
    <location>
        <begin position="49"/>
        <end position="74"/>
    </location>
</feature>
<feature type="transmembrane region" description="Helical" evidence="1">
    <location>
        <begin position="171"/>
        <end position="191"/>
    </location>
</feature>
<proteinExistence type="predicted"/>
<evidence type="ECO:0000313" key="2">
    <source>
        <dbReference type="EMBL" id="NEW09323.1"/>
    </source>
</evidence>
<keyword evidence="1" id="KW-0812">Transmembrane</keyword>
<keyword evidence="1" id="KW-1133">Transmembrane helix</keyword>
<feature type="transmembrane region" description="Helical" evidence="1">
    <location>
        <begin position="7"/>
        <end position="29"/>
    </location>
</feature>